<evidence type="ECO:0000256" key="1">
    <source>
        <dbReference type="SAM" id="MobiDB-lite"/>
    </source>
</evidence>
<dbReference type="Pfam" id="PF10009">
    <property type="entry name" value="DUF2252"/>
    <property type="match status" value="1"/>
</dbReference>
<dbReference type="RefSeq" id="WP_205371847.1">
    <property type="nucleotide sequence ID" value="NZ_JAFEJA010000001.1"/>
</dbReference>
<feature type="region of interest" description="Disordered" evidence="1">
    <location>
        <begin position="1"/>
        <end position="20"/>
    </location>
</feature>
<evidence type="ECO:0000313" key="3">
    <source>
        <dbReference type="Proteomes" id="UP000664109"/>
    </source>
</evidence>
<protein>
    <submittedName>
        <fullName evidence="2">DUF2252 domain-containing protein</fullName>
    </submittedName>
</protein>
<sequence>MTLHRSAEERARAGRAARKRLSRSSHAAWIPSADRPDPVSILRRQDAGRIPELLPLRYARMAASPAAFLRGAPAVTAADLAAVPHSGLVVQLCGDAHLLNFGLYASPERPRVFDIGDLDETLPGPFEWDVKRLAASVAVTALDNGHDGRAARRSVLASVLAYRRMVRRLAGLGELAAWYERVDIRGMPSPLPHGRGAGSGRSAPPDTELPPLGRLTEVVAGRRRFVPHPPLLEPAGDTDRSVLLKVFADHRSTLGGERRRLLDRFHAVGVARTATGVAGVGIRGFVVLLEGRDVDDVLFLRFAQARASVLEAHLGPGPHPHAGRRVVAGRRLLQAEEDLFAGWVTGPLGRHFSWHRLRDVRGPAEVPAMAPGPLRRYAALCGAALGRGHARSGDRIALAAYLGGGDVFDRAVCDFAMRYADRASADHAALLAALAAGTPTAAAGPGGPGPALPDLLTRR</sequence>
<keyword evidence="3" id="KW-1185">Reference proteome</keyword>
<dbReference type="Proteomes" id="UP000664109">
    <property type="component" value="Unassembled WGS sequence"/>
</dbReference>
<proteinExistence type="predicted"/>
<dbReference type="InterPro" id="IPR018721">
    <property type="entry name" value="DUF2252"/>
</dbReference>
<evidence type="ECO:0000313" key="2">
    <source>
        <dbReference type="EMBL" id="MBM9617466.1"/>
    </source>
</evidence>
<accession>A0ABS2UIQ3</accession>
<organism evidence="2 3">
    <name type="scientific">Streptomyces zhihengii</name>
    <dbReference type="NCBI Taxonomy" id="1818004"/>
    <lineage>
        <taxon>Bacteria</taxon>
        <taxon>Bacillati</taxon>
        <taxon>Actinomycetota</taxon>
        <taxon>Actinomycetes</taxon>
        <taxon>Kitasatosporales</taxon>
        <taxon>Streptomycetaceae</taxon>
        <taxon>Streptomyces</taxon>
    </lineage>
</organism>
<gene>
    <name evidence="2" type="ORF">JE024_01700</name>
</gene>
<feature type="region of interest" description="Disordered" evidence="1">
    <location>
        <begin position="439"/>
        <end position="459"/>
    </location>
</feature>
<name>A0ABS2UIQ3_9ACTN</name>
<dbReference type="PANTHER" id="PTHR39441">
    <property type="entry name" value="DUF2252 DOMAIN-CONTAINING PROTEIN"/>
    <property type="match status" value="1"/>
</dbReference>
<dbReference type="EMBL" id="JAFEJA010000001">
    <property type="protein sequence ID" value="MBM9617466.1"/>
    <property type="molecule type" value="Genomic_DNA"/>
</dbReference>
<dbReference type="PANTHER" id="PTHR39441:SF1">
    <property type="entry name" value="DUF2252 DOMAIN-CONTAINING PROTEIN"/>
    <property type="match status" value="1"/>
</dbReference>
<feature type="compositionally biased region" description="Basic and acidic residues" evidence="1">
    <location>
        <begin position="1"/>
        <end position="12"/>
    </location>
</feature>
<feature type="region of interest" description="Disordered" evidence="1">
    <location>
        <begin position="190"/>
        <end position="212"/>
    </location>
</feature>
<reference evidence="2 3" key="1">
    <citation type="journal article" date="2016" name="Arch. Microbiol.">
        <title>Streptomyces zhihengii sp. nov., isolated from rhizospheric soil of Psammosilene tunicoides.</title>
        <authorList>
            <person name="Huang M.J."/>
            <person name="Fei J.J."/>
            <person name="Salam N."/>
            <person name="Kim C.J."/>
            <person name="Hozzein W.N."/>
            <person name="Xiao M."/>
            <person name="Huang H.Q."/>
            <person name="Li W.J."/>
        </authorList>
    </citation>
    <scope>NUCLEOTIDE SEQUENCE [LARGE SCALE GENOMIC DNA]</scope>
    <source>
        <strain evidence="2 3">YIM T102</strain>
    </source>
</reference>
<comment type="caution">
    <text evidence="2">The sequence shown here is derived from an EMBL/GenBank/DDBJ whole genome shotgun (WGS) entry which is preliminary data.</text>
</comment>